<evidence type="ECO:0000256" key="4">
    <source>
        <dbReference type="ARBA" id="ARBA00022448"/>
    </source>
</evidence>
<dbReference type="InterPro" id="IPR039261">
    <property type="entry name" value="FNR_nucleotide-bd"/>
</dbReference>
<evidence type="ECO:0000313" key="17">
    <source>
        <dbReference type="Proteomes" id="UP000800036"/>
    </source>
</evidence>
<dbReference type="GO" id="GO:0005886">
    <property type="term" value="C:plasma membrane"/>
    <property type="evidence" value="ECO:0007669"/>
    <property type="project" value="UniProtKB-SubCell"/>
</dbReference>
<dbReference type="AlphaFoldDB" id="A0A6A5ULU3"/>
<name>A0A6A5ULU3_9PLEO</name>
<keyword evidence="4" id="KW-0813">Transport</keyword>
<evidence type="ECO:0000256" key="9">
    <source>
        <dbReference type="ARBA" id="ARBA00023002"/>
    </source>
</evidence>
<evidence type="ECO:0000256" key="12">
    <source>
        <dbReference type="ARBA" id="ARBA00023180"/>
    </source>
</evidence>
<evidence type="ECO:0000256" key="8">
    <source>
        <dbReference type="ARBA" id="ARBA00022989"/>
    </source>
</evidence>
<evidence type="ECO:0000256" key="1">
    <source>
        <dbReference type="ARBA" id="ARBA00004651"/>
    </source>
</evidence>
<comment type="subcellular location">
    <subcellularLocation>
        <location evidence="1">Cell membrane</location>
        <topology evidence="1">Multi-pass membrane protein</topology>
    </subcellularLocation>
</comment>
<dbReference type="InterPro" id="IPR017938">
    <property type="entry name" value="Riboflavin_synthase-like_b-brl"/>
</dbReference>
<keyword evidence="5" id="KW-1003">Cell membrane</keyword>
<dbReference type="InterPro" id="IPR013121">
    <property type="entry name" value="Fe_red_NAD-bd_6"/>
</dbReference>
<feature type="domain" description="FAD-binding FR-type" evidence="15">
    <location>
        <begin position="271"/>
        <end position="411"/>
    </location>
</feature>
<feature type="transmembrane region" description="Helical" evidence="14">
    <location>
        <begin position="174"/>
        <end position="197"/>
    </location>
</feature>
<evidence type="ECO:0000259" key="15">
    <source>
        <dbReference type="PROSITE" id="PS51384"/>
    </source>
</evidence>
<dbReference type="GO" id="GO:0006826">
    <property type="term" value="P:iron ion transport"/>
    <property type="evidence" value="ECO:0007669"/>
    <property type="project" value="UniProtKB-ARBA"/>
</dbReference>
<feature type="transmembrane region" description="Helical" evidence="14">
    <location>
        <begin position="238"/>
        <end position="256"/>
    </location>
</feature>
<dbReference type="GO" id="GO:0006879">
    <property type="term" value="P:intracellular iron ion homeostasis"/>
    <property type="evidence" value="ECO:0007669"/>
    <property type="project" value="TreeGrafter"/>
</dbReference>
<evidence type="ECO:0000256" key="5">
    <source>
        <dbReference type="ARBA" id="ARBA00022475"/>
    </source>
</evidence>
<comment type="catalytic activity">
    <reaction evidence="13">
        <text>2 a Fe(II)-siderophore + NADP(+) + H(+) = 2 a Fe(III)-siderophore + NADPH</text>
        <dbReference type="Rhea" id="RHEA:28795"/>
        <dbReference type="Rhea" id="RHEA-COMP:11342"/>
        <dbReference type="Rhea" id="RHEA-COMP:11344"/>
        <dbReference type="ChEBI" id="CHEBI:15378"/>
        <dbReference type="ChEBI" id="CHEBI:29033"/>
        <dbReference type="ChEBI" id="CHEBI:29034"/>
        <dbReference type="ChEBI" id="CHEBI:57783"/>
        <dbReference type="ChEBI" id="CHEBI:58349"/>
        <dbReference type="EC" id="1.16.1.9"/>
    </reaction>
</comment>
<evidence type="ECO:0000256" key="11">
    <source>
        <dbReference type="ARBA" id="ARBA00023136"/>
    </source>
</evidence>
<evidence type="ECO:0000256" key="14">
    <source>
        <dbReference type="SAM" id="Phobius"/>
    </source>
</evidence>
<protein>
    <recommendedName>
        <fullName evidence="3">ferric-chelate reductase (NADPH)</fullName>
        <ecNumber evidence="3">1.16.1.9</ecNumber>
    </recommendedName>
</protein>
<keyword evidence="6 14" id="KW-0812">Transmembrane</keyword>
<keyword evidence="12" id="KW-0325">Glycoprotein</keyword>
<organism evidence="16 17">
    <name type="scientific">Bimuria novae-zelandiae CBS 107.79</name>
    <dbReference type="NCBI Taxonomy" id="1447943"/>
    <lineage>
        <taxon>Eukaryota</taxon>
        <taxon>Fungi</taxon>
        <taxon>Dikarya</taxon>
        <taxon>Ascomycota</taxon>
        <taxon>Pezizomycotina</taxon>
        <taxon>Dothideomycetes</taxon>
        <taxon>Pleosporomycetidae</taxon>
        <taxon>Pleosporales</taxon>
        <taxon>Massarineae</taxon>
        <taxon>Didymosphaeriaceae</taxon>
        <taxon>Bimuria</taxon>
    </lineage>
</organism>
<evidence type="ECO:0000256" key="10">
    <source>
        <dbReference type="ARBA" id="ARBA00023065"/>
    </source>
</evidence>
<feature type="transmembrane region" description="Helical" evidence="14">
    <location>
        <begin position="100"/>
        <end position="121"/>
    </location>
</feature>
<dbReference type="GO" id="GO:0052851">
    <property type="term" value="F:ferric-chelate reductase (NADPH) activity"/>
    <property type="evidence" value="ECO:0007669"/>
    <property type="project" value="UniProtKB-EC"/>
</dbReference>
<dbReference type="SUPFAM" id="SSF52343">
    <property type="entry name" value="Ferredoxin reductase-like, C-terminal NADP-linked domain"/>
    <property type="match status" value="1"/>
</dbReference>
<dbReference type="Pfam" id="PF01794">
    <property type="entry name" value="Ferric_reduct"/>
    <property type="match status" value="1"/>
</dbReference>
<keyword evidence="17" id="KW-1185">Reference proteome</keyword>
<gene>
    <name evidence="16" type="ORF">BU23DRAFT_544670</name>
</gene>
<dbReference type="PANTHER" id="PTHR32361">
    <property type="entry name" value="FERRIC/CUPRIC REDUCTASE TRANSMEMBRANE COMPONENT"/>
    <property type="match status" value="1"/>
</dbReference>
<evidence type="ECO:0000256" key="2">
    <source>
        <dbReference type="ARBA" id="ARBA00006278"/>
    </source>
</evidence>
<keyword evidence="7" id="KW-0249">Electron transport</keyword>
<evidence type="ECO:0000256" key="7">
    <source>
        <dbReference type="ARBA" id="ARBA00022982"/>
    </source>
</evidence>
<evidence type="ECO:0000256" key="13">
    <source>
        <dbReference type="ARBA" id="ARBA00048483"/>
    </source>
</evidence>
<feature type="transmembrane region" description="Helical" evidence="14">
    <location>
        <begin position="209"/>
        <end position="226"/>
    </location>
</feature>
<accession>A0A6A5ULU3</accession>
<reference evidence="16" key="1">
    <citation type="journal article" date="2020" name="Stud. Mycol.">
        <title>101 Dothideomycetes genomes: a test case for predicting lifestyles and emergence of pathogens.</title>
        <authorList>
            <person name="Haridas S."/>
            <person name="Albert R."/>
            <person name="Binder M."/>
            <person name="Bloem J."/>
            <person name="Labutti K."/>
            <person name="Salamov A."/>
            <person name="Andreopoulos B."/>
            <person name="Baker S."/>
            <person name="Barry K."/>
            <person name="Bills G."/>
            <person name="Bluhm B."/>
            <person name="Cannon C."/>
            <person name="Castanera R."/>
            <person name="Culley D."/>
            <person name="Daum C."/>
            <person name="Ezra D."/>
            <person name="Gonzalez J."/>
            <person name="Henrissat B."/>
            <person name="Kuo A."/>
            <person name="Liang C."/>
            <person name="Lipzen A."/>
            <person name="Lutzoni F."/>
            <person name="Magnuson J."/>
            <person name="Mondo S."/>
            <person name="Nolan M."/>
            <person name="Ohm R."/>
            <person name="Pangilinan J."/>
            <person name="Park H.-J."/>
            <person name="Ramirez L."/>
            <person name="Alfaro M."/>
            <person name="Sun H."/>
            <person name="Tritt A."/>
            <person name="Yoshinaga Y."/>
            <person name="Zwiers L.-H."/>
            <person name="Turgeon B."/>
            <person name="Goodwin S."/>
            <person name="Spatafora J."/>
            <person name="Crous P."/>
            <person name="Grigoriev I."/>
        </authorList>
    </citation>
    <scope>NUCLEOTIDE SEQUENCE</scope>
    <source>
        <strain evidence="16">CBS 107.79</strain>
    </source>
</reference>
<dbReference type="PANTHER" id="PTHR32361:SF9">
    <property type="entry name" value="FERRIC REDUCTASE TRANSMEMBRANE COMPONENT 3-RELATED"/>
    <property type="match status" value="1"/>
</dbReference>
<dbReference type="Pfam" id="PF08022">
    <property type="entry name" value="FAD_binding_8"/>
    <property type="match status" value="1"/>
</dbReference>
<dbReference type="InterPro" id="IPR013130">
    <property type="entry name" value="Fe3_Rdtase_TM_dom"/>
</dbReference>
<evidence type="ECO:0000256" key="6">
    <source>
        <dbReference type="ARBA" id="ARBA00022692"/>
    </source>
</evidence>
<dbReference type="SUPFAM" id="SSF63380">
    <property type="entry name" value="Riboflavin synthase domain-like"/>
    <property type="match status" value="1"/>
</dbReference>
<feature type="transmembrane region" description="Helical" evidence="14">
    <location>
        <begin position="23"/>
        <end position="45"/>
    </location>
</feature>
<dbReference type="CDD" id="cd06186">
    <property type="entry name" value="NOX_Duox_like_FAD_NADP"/>
    <property type="match status" value="1"/>
</dbReference>
<dbReference type="PROSITE" id="PS51384">
    <property type="entry name" value="FAD_FR"/>
    <property type="match status" value="1"/>
</dbReference>
<feature type="transmembrane region" description="Helical" evidence="14">
    <location>
        <begin position="141"/>
        <end position="162"/>
    </location>
</feature>
<dbReference type="Gene3D" id="2.40.30.10">
    <property type="entry name" value="Translation factors"/>
    <property type="match status" value="1"/>
</dbReference>
<dbReference type="Pfam" id="PF08030">
    <property type="entry name" value="NAD_binding_6"/>
    <property type="match status" value="1"/>
</dbReference>
<dbReference type="EC" id="1.16.1.9" evidence="3"/>
<proteinExistence type="inferred from homology"/>
<keyword evidence="8 14" id="KW-1133">Transmembrane helix</keyword>
<dbReference type="SFLD" id="SFLDS00052">
    <property type="entry name" value="Ferric_Reductase_Domain"/>
    <property type="match status" value="1"/>
</dbReference>
<dbReference type="Proteomes" id="UP000800036">
    <property type="component" value="Unassembled WGS sequence"/>
</dbReference>
<keyword evidence="9" id="KW-0560">Oxidoreductase</keyword>
<sequence length="698" mass="77780">MSGMAMGSMSMGGTAPLIEFPKYYWAVVGTAIGTATVINVFNNLLYRHRLTAARAGLSSPAKPRSWLMVSIATTYALTREASNFSLRIPYKERFLRLPTFGRAFLILANIVVLLVLCFYGLDPSDRWSRENIGYRCGFVTIAQLPLIFLLAGKNNLIGYVTGVSHERINWLHRWCARCLLLTATIHMGYFFADWAPYNYIGTQLKENTLVWKGIVAWALLVWIVFSSMTPIRGWSYEIFVLQHLVSFAVMIGFIYIHTPVEVHVYIWVPVALWWFDRVARVSRVLYANISWFHLRQRKDGQMAGFWACKAEFTPLPHNTTRIVIRNPPISWTPGQHVFLSCHSILPLQSHPFTVASIPEDGKMEFLVKAETGGTKRFFKHAELSRGLPAETGRPGSRTVTIEGPYGILRPLRQFDSVVLLAGSTGATFTLPLLRDVLQGWKETASSSNSSSFFGAQRGAATRHVRFVWVVKSRGQLGWFSEQLSSISADFQALQDDLKHIKLEMTVYVTCDESFTEEHRNRLSSITAPKEAKHGLAEIRGPTPSFDEKEKSQEPVEEIKEVGSPNAKTCGLHGACCCKTTVDETSPDAIQATCTCCGLSEDKTLTTRPTSRISSTSSSTRSKPLVHPAVAVFAGRPNPREIIRRSLEQAWGESAVIVCGPQGLVADVKQDVCSLSDERAVHKGTGAQGIYLHTESFAY</sequence>
<evidence type="ECO:0000313" key="16">
    <source>
        <dbReference type="EMBL" id="KAF1966203.1"/>
    </source>
</evidence>
<keyword evidence="10" id="KW-0406">Ion transport</keyword>
<dbReference type="InterPro" id="IPR017927">
    <property type="entry name" value="FAD-bd_FR_type"/>
</dbReference>
<dbReference type="GO" id="GO:0015677">
    <property type="term" value="P:copper ion import"/>
    <property type="evidence" value="ECO:0007669"/>
    <property type="project" value="TreeGrafter"/>
</dbReference>
<evidence type="ECO:0000256" key="3">
    <source>
        <dbReference type="ARBA" id="ARBA00012668"/>
    </source>
</evidence>
<dbReference type="InterPro" id="IPR051410">
    <property type="entry name" value="Ferric/Cupric_Reductase"/>
</dbReference>
<comment type="similarity">
    <text evidence="2">Belongs to the ferric reductase (FRE) family.</text>
</comment>
<dbReference type="InterPro" id="IPR013112">
    <property type="entry name" value="FAD-bd_8"/>
</dbReference>
<dbReference type="OrthoDB" id="3944240at2759"/>
<dbReference type="Gene3D" id="3.40.50.80">
    <property type="entry name" value="Nucleotide-binding domain of ferredoxin-NADP reductase (FNR) module"/>
    <property type="match status" value="1"/>
</dbReference>
<dbReference type="SFLD" id="SFLDG01168">
    <property type="entry name" value="Ferric_reductase_subgroup_(FRE"/>
    <property type="match status" value="1"/>
</dbReference>
<dbReference type="EMBL" id="ML976749">
    <property type="protein sequence ID" value="KAF1966203.1"/>
    <property type="molecule type" value="Genomic_DNA"/>
</dbReference>
<keyword evidence="11 14" id="KW-0472">Membrane</keyword>